<feature type="domain" description="AB hydrolase-1" evidence="2">
    <location>
        <begin position="72"/>
        <end position="302"/>
    </location>
</feature>
<organism evidence="3 4">
    <name type="scientific">Flavobacterium salmonis</name>
    <dbReference type="NCBI Taxonomy" id="2654844"/>
    <lineage>
        <taxon>Bacteria</taxon>
        <taxon>Pseudomonadati</taxon>
        <taxon>Bacteroidota</taxon>
        <taxon>Flavobacteriia</taxon>
        <taxon>Flavobacteriales</taxon>
        <taxon>Flavobacteriaceae</taxon>
        <taxon>Flavobacterium</taxon>
    </lineage>
</organism>
<dbReference type="InterPro" id="IPR000073">
    <property type="entry name" value="AB_hydrolase_1"/>
</dbReference>
<dbReference type="SUPFAM" id="SSF53474">
    <property type="entry name" value="alpha/beta-Hydrolases"/>
    <property type="match status" value="1"/>
</dbReference>
<dbReference type="InterPro" id="IPR050471">
    <property type="entry name" value="AB_hydrolase"/>
</dbReference>
<dbReference type="PANTHER" id="PTHR43433:SF5">
    <property type="entry name" value="AB HYDROLASE-1 DOMAIN-CONTAINING PROTEIN"/>
    <property type="match status" value="1"/>
</dbReference>
<proteinExistence type="predicted"/>
<dbReference type="EMBL" id="CAIJDP010000050">
    <property type="protein sequence ID" value="CAD0000972.1"/>
    <property type="molecule type" value="Genomic_DNA"/>
</dbReference>
<dbReference type="GO" id="GO:0016787">
    <property type="term" value="F:hydrolase activity"/>
    <property type="evidence" value="ECO:0007669"/>
    <property type="project" value="UniProtKB-KW"/>
</dbReference>
<dbReference type="Proteomes" id="UP000530060">
    <property type="component" value="Unassembled WGS sequence"/>
</dbReference>
<name>A0A6V6YQJ1_9FLAO</name>
<dbReference type="PANTHER" id="PTHR43433">
    <property type="entry name" value="HYDROLASE, ALPHA/BETA FOLD FAMILY PROTEIN"/>
    <property type="match status" value="1"/>
</dbReference>
<feature type="signal peptide" evidence="1">
    <location>
        <begin position="1"/>
        <end position="20"/>
    </location>
</feature>
<evidence type="ECO:0000313" key="3">
    <source>
        <dbReference type="EMBL" id="CAD0000972.1"/>
    </source>
</evidence>
<evidence type="ECO:0000256" key="1">
    <source>
        <dbReference type="SAM" id="SignalP"/>
    </source>
</evidence>
<keyword evidence="4" id="KW-1185">Reference proteome</keyword>
<dbReference type="InterPro" id="IPR029058">
    <property type="entry name" value="AB_hydrolase_fold"/>
</dbReference>
<reference evidence="3 4" key="1">
    <citation type="submission" date="2020-06" db="EMBL/GenBank/DDBJ databases">
        <authorList>
            <person name="Criscuolo A."/>
        </authorList>
    </citation>
    <scope>NUCLEOTIDE SEQUENCE [LARGE SCALE GENOMIC DNA]</scope>
    <source>
        <strain evidence="4">CIP 111411</strain>
    </source>
</reference>
<dbReference type="Pfam" id="PF00561">
    <property type="entry name" value="Abhydrolase_1"/>
    <property type="match status" value="1"/>
</dbReference>
<keyword evidence="3" id="KW-0378">Hydrolase</keyword>
<dbReference type="PRINTS" id="PR00111">
    <property type="entry name" value="ABHYDROLASE"/>
</dbReference>
<sequence>MKKYFIAFCMLIGYISNLFSQSNISQSNNYEIMAASDSQSVNYTYATVPTRFIEANGIKFAYRSYGKEGGIPVIYFNHLTANLDNCDPRIMDAIAAERHIISFDYRGVGATTGEQGTSIADMATDAIGFIHALGYKQVDIVAFSMGGFITQELLLQEPALARKIILAGTGPRGGQGISDVAGLTYKDILKGLFTFRDPKFYLFFTQNKTGKQAARDFLKRLKERTENRDKKVKLSVLGKQLKAIKLWGNDNPADLSAFRHPVLVVNGDNDRMVPTPNSYDLAKRFPNAEEVIIYPNSGHGGIFQYHEEFLEKAIPFLTK</sequence>
<dbReference type="AlphaFoldDB" id="A0A6V6YQJ1"/>
<comment type="caution">
    <text evidence="3">The sequence shown here is derived from an EMBL/GenBank/DDBJ whole genome shotgun (WGS) entry which is preliminary data.</text>
</comment>
<protein>
    <submittedName>
        <fullName evidence="3">Alpha/beta hydrolase</fullName>
    </submittedName>
</protein>
<dbReference type="Gene3D" id="3.40.50.1820">
    <property type="entry name" value="alpha/beta hydrolase"/>
    <property type="match status" value="1"/>
</dbReference>
<feature type="chain" id="PRO_5027811088" evidence="1">
    <location>
        <begin position="21"/>
        <end position="319"/>
    </location>
</feature>
<gene>
    <name evidence="3" type="ORF">FLAT13_00308</name>
</gene>
<evidence type="ECO:0000259" key="2">
    <source>
        <dbReference type="Pfam" id="PF00561"/>
    </source>
</evidence>
<keyword evidence="1" id="KW-0732">Signal</keyword>
<evidence type="ECO:0000313" key="4">
    <source>
        <dbReference type="Proteomes" id="UP000530060"/>
    </source>
</evidence>
<accession>A0A6V6YQJ1</accession>